<sequence>MKTRVGFAAFLTVCAASAVFSCSSESSKNVQRVLCDDYRKAMRDFVIQISDTARKVDSDFIVIPQNGQNVAWDDDAEELEPDSSYFNAIDGCGREDTFYGMNSSYDIADGEKTPENLSAEIQEMCDVYVNAGLVVLSTDYTKAVTQNIEDSFSKNAARGYISFAATERNLNVIPDYEPYNKNTSDIKKLSDAKNFLYIINPDDYNKETFISALKETDYDVIIMDLFITNNQLSKEDIDALKTKKNGGSRLVICYMSIGEAEDYRWYWSQVEEKYLYEENPEWKGNYKVCYWDPDWQKIICGENGYLSKILDSGFDGVYLDIIDAFEYFEEKGTL</sequence>
<dbReference type="PRINTS" id="PR01545">
    <property type="entry name" value="THEMAYE10DUF"/>
</dbReference>
<dbReference type="GO" id="GO:0004817">
    <property type="term" value="F:cysteine-tRNA ligase activity"/>
    <property type="evidence" value="ECO:0007669"/>
    <property type="project" value="UniProtKB-EC"/>
</dbReference>
<dbReference type="AlphaFoldDB" id="A0A840SCW5"/>
<keyword evidence="4" id="KW-1185">Reference proteome</keyword>
<name>A0A840SCW5_9SPIR</name>
<keyword evidence="3" id="KW-0030">Aminoacyl-tRNA synthetase</keyword>
<evidence type="ECO:0000313" key="4">
    <source>
        <dbReference type="Proteomes" id="UP000578697"/>
    </source>
</evidence>
<feature type="signal peptide" evidence="1">
    <location>
        <begin position="1"/>
        <end position="18"/>
    </location>
</feature>
<keyword evidence="1" id="KW-0732">Signal</keyword>
<gene>
    <name evidence="3" type="ORF">HNP77_000939</name>
</gene>
<keyword evidence="3" id="KW-0436">Ligase</keyword>
<dbReference type="EC" id="6.1.1.16" evidence="3"/>
<dbReference type="PANTHER" id="PTHR35882">
    <property type="entry name" value="PELA"/>
    <property type="match status" value="1"/>
</dbReference>
<feature type="chain" id="PRO_5032340096" evidence="1">
    <location>
        <begin position="19"/>
        <end position="334"/>
    </location>
</feature>
<proteinExistence type="predicted"/>
<accession>A0A840SCW5</accession>
<reference evidence="3 4" key="1">
    <citation type="submission" date="2020-08" db="EMBL/GenBank/DDBJ databases">
        <title>Genomic Encyclopedia of Type Strains, Phase IV (KMG-IV): sequencing the most valuable type-strain genomes for metagenomic binning, comparative biology and taxonomic classification.</title>
        <authorList>
            <person name="Goeker M."/>
        </authorList>
    </citation>
    <scope>NUCLEOTIDE SEQUENCE [LARGE SCALE GENOMIC DNA]</scope>
    <source>
        <strain evidence="3 4">DSM 103679</strain>
    </source>
</reference>
<evidence type="ECO:0000256" key="1">
    <source>
        <dbReference type="SAM" id="SignalP"/>
    </source>
</evidence>
<dbReference type="Gene3D" id="3.20.20.70">
    <property type="entry name" value="Aldolase class I"/>
    <property type="match status" value="2"/>
</dbReference>
<evidence type="ECO:0000259" key="2">
    <source>
        <dbReference type="Pfam" id="PF03537"/>
    </source>
</evidence>
<dbReference type="InterPro" id="IPR013785">
    <property type="entry name" value="Aldolase_TIM"/>
</dbReference>
<dbReference type="InterPro" id="IPR017853">
    <property type="entry name" value="GH"/>
</dbReference>
<dbReference type="PANTHER" id="PTHR35882:SF2">
    <property type="entry name" value="PELA"/>
    <property type="match status" value="1"/>
</dbReference>
<dbReference type="Proteomes" id="UP000578697">
    <property type="component" value="Unassembled WGS sequence"/>
</dbReference>
<feature type="domain" description="Glycoside-hydrolase family GH114 TIM-barrel" evidence="2">
    <location>
        <begin position="217"/>
        <end position="328"/>
    </location>
</feature>
<evidence type="ECO:0000313" key="3">
    <source>
        <dbReference type="EMBL" id="MBB5218570.1"/>
    </source>
</evidence>
<dbReference type="InterPro" id="IPR016062">
    <property type="entry name" value="TM1410-rel"/>
</dbReference>
<comment type="caution">
    <text evidence="3">The sequence shown here is derived from an EMBL/GenBank/DDBJ whole genome shotgun (WGS) entry which is preliminary data.</text>
</comment>
<organism evidence="3 4">
    <name type="scientific">Treponema rectale</name>
    <dbReference type="NCBI Taxonomy" id="744512"/>
    <lineage>
        <taxon>Bacteria</taxon>
        <taxon>Pseudomonadati</taxon>
        <taxon>Spirochaetota</taxon>
        <taxon>Spirochaetia</taxon>
        <taxon>Spirochaetales</taxon>
        <taxon>Treponemataceae</taxon>
        <taxon>Treponema</taxon>
    </lineage>
</organism>
<protein>
    <submittedName>
        <fullName evidence="3">Cysteinyl-tRNA synthetase</fullName>
        <ecNumber evidence="3">6.1.1.16</ecNumber>
    </submittedName>
</protein>
<dbReference type="PROSITE" id="PS51257">
    <property type="entry name" value="PROKAR_LIPOPROTEIN"/>
    <property type="match status" value="1"/>
</dbReference>
<dbReference type="SUPFAM" id="SSF51445">
    <property type="entry name" value="(Trans)glycosidases"/>
    <property type="match status" value="1"/>
</dbReference>
<dbReference type="InterPro" id="IPR004352">
    <property type="entry name" value="GH114_TIM-barrel"/>
</dbReference>
<dbReference type="EMBL" id="JACHFR010000002">
    <property type="protein sequence ID" value="MBB5218570.1"/>
    <property type="molecule type" value="Genomic_DNA"/>
</dbReference>
<dbReference type="Pfam" id="PF03537">
    <property type="entry name" value="Glyco_hydro_114"/>
    <property type="match status" value="1"/>
</dbReference>
<dbReference type="RefSeq" id="WP_184652019.1">
    <property type="nucleotide sequence ID" value="NZ_JACHFR010000002.1"/>
</dbReference>